<comment type="caution">
    <text evidence="2">The sequence shown here is derived from an EMBL/GenBank/DDBJ whole genome shotgun (WGS) entry which is preliminary data.</text>
</comment>
<dbReference type="Proteomes" id="UP001250932">
    <property type="component" value="Unassembled WGS sequence"/>
</dbReference>
<accession>A0ABU3K4S1</accession>
<feature type="transmembrane region" description="Helical" evidence="1">
    <location>
        <begin position="6"/>
        <end position="27"/>
    </location>
</feature>
<organism evidence="2 3">
    <name type="scientific">Candidatus Nitronereus thalassa</name>
    <dbReference type="NCBI Taxonomy" id="3020898"/>
    <lineage>
        <taxon>Bacteria</taxon>
        <taxon>Pseudomonadati</taxon>
        <taxon>Nitrospirota</taxon>
        <taxon>Nitrospiria</taxon>
        <taxon>Nitrospirales</taxon>
        <taxon>Nitrospiraceae</taxon>
        <taxon>Candidatus Nitronereus</taxon>
    </lineage>
</organism>
<keyword evidence="3" id="KW-1185">Reference proteome</keyword>
<evidence type="ECO:0000313" key="2">
    <source>
        <dbReference type="EMBL" id="MDT7041362.1"/>
    </source>
</evidence>
<evidence type="ECO:0000256" key="1">
    <source>
        <dbReference type="SAM" id="Phobius"/>
    </source>
</evidence>
<dbReference type="RefSeq" id="WP_313831716.1">
    <property type="nucleotide sequence ID" value="NZ_JAQOUE010000001.1"/>
</dbReference>
<dbReference type="EMBL" id="JAQOUE010000001">
    <property type="protein sequence ID" value="MDT7041362.1"/>
    <property type="molecule type" value="Genomic_DNA"/>
</dbReference>
<name>A0ABU3K4S1_9BACT</name>
<evidence type="ECO:0000313" key="3">
    <source>
        <dbReference type="Proteomes" id="UP001250932"/>
    </source>
</evidence>
<sequence length="42" mass="4792">MTSKLAFVTAMVFIAVVVGILACFGWMQGHAWWRRKEQYGNS</sequence>
<reference evidence="2 3" key="1">
    <citation type="journal article" date="2023" name="ISME J.">
        <title>Cultivation and genomic characterization of novel and ubiquitous marine nitrite-oxidizing bacteria from the Nitrospirales.</title>
        <authorList>
            <person name="Mueller A.J."/>
            <person name="Daebeler A."/>
            <person name="Herbold C.W."/>
            <person name="Kirkegaard R.H."/>
            <person name="Daims H."/>
        </authorList>
    </citation>
    <scope>NUCLEOTIDE SEQUENCE [LARGE SCALE GENOMIC DNA]</scope>
    <source>
        <strain evidence="2 3">EB</strain>
    </source>
</reference>
<proteinExistence type="predicted"/>
<keyword evidence="1" id="KW-1133">Transmembrane helix</keyword>
<protein>
    <submittedName>
        <fullName evidence="2">Uncharacterized protein</fullName>
    </submittedName>
</protein>
<dbReference type="PROSITE" id="PS51257">
    <property type="entry name" value="PROKAR_LIPOPROTEIN"/>
    <property type="match status" value="1"/>
</dbReference>
<keyword evidence="1" id="KW-0812">Transmembrane</keyword>
<keyword evidence="1" id="KW-0472">Membrane</keyword>
<gene>
    <name evidence="2" type="ORF">PPG34_03315</name>
</gene>